<dbReference type="PANTHER" id="PTHR36726">
    <property type="entry name" value="CLAVATA3/ESR (CLE)-RELATED PROTEIN 45"/>
    <property type="match status" value="1"/>
</dbReference>
<reference evidence="3" key="1">
    <citation type="submission" date="2023-12" db="EMBL/GenBank/DDBJ databases">
        <title>Genome assembly of Anisodus tanguticus.</title>
        <authorList>
            <person name="Wang Y.-J."/>
        </authorList>
    </citation>
    <scope>NUCLEOTIDE SEQUENCE</scope>
    <source>
        <strain evidence="3">KB-2021</strain>
        <tissue evidence="3">Leaf</tissue>
    </source>
</reference>
<evidence type="ECO:0000313" key="3">
    <source>
        <dbReference type="EMBL" id="KAK4339288.1"/>
    </source>
</evidence>
<gene>
    <name evidence="3" type="ORF">RND71_040750</name>
</gene>
<comment type="caution">
    <text evidence="3">The sequence shown here is derived from an EMBL/GenBank/DDBJ whole genome shotgun (WGS) entry which is preliminary data.</text>
</comment>
<protein>
    <submittedName>
        <fullName evidence="3">Uncharacterized protein</fullName>
    </submittedName>
</protein>
<keyword evidence="4" id="KW-1185">Reference proteome</keyword>
<dbReference type="InterPro" id="IPR038821">
    <property type="entry name" value="CLE45-like"/>
</dbReference>
<feature type="signal peptide" evidence="2">
    <location>
        <begin position="1"/>
        <end position="29"/>
    </location>
</feature>
<dbReference type="AlphaFoldDB" id="A0AAE1QUL3"/>
<evidence type="ECO:0000256" key="2">
    <source>
        <dbReference type="SAM" id="SignalP"/>
    </source>
</evidence>
<dbReference type="Proteomes" id="UP001291623">
    <property type="component" value="Unassembled WGS sequence"/>
</dbReference>
<keyword evidence="2" id="KW-0732">Signal</keyword>
<feature type="chain" id="PRO_5042056119" evidence="2">
    <location>
        <begin position="30"/>
        <end position="97"/>
    </location>
</feature>
<evidence type="ECO:0000256" key="1">
    <source>
        <dbReference type="SAM" id="MobiDB-lite"/>
    </source>
</evidence>
<name>A0AAE1QUL3_9SOLA</name>
<feature type="region of interest" description="Disordered" evidence="1">
    <location>
        <begin position="69"/>
        <end position="97"/>
    </location>
</feature>
<accession>A0AAE1QUL3</accession>
<sequence length="97" mass="10774">MFITSTHHKHIALLICIGLLVVVPEKVCSITSSQVALRCCRKQQGSLSKSQRMLARLVTKELNTNVKAETVSSNTFDPNSSSKRRVRKGSNPIHNRS</sequence>
<dbReference type="EMBL" id="JAVYJV010000023">
    <property type="protein sequence ID" value="KAK4339288.1"/>
    <property type="molecule type" value="Genomic_DNA"/>
</dbReference>
<dbReference type="PANTHER" id="PTHR36726:SF4">
    <property type="entry name" value="CLAVATA3_ESR (CLE)-RELATED PROTEIN 45"/>
    <property type="match status" value="1"/>
</dbReference>
<evidence type="ECO:0000313" key="4">
    <source>
        <dbReference type="Proteomes" id="UP001291623"/>
    </source>
</evidence>
<proteinExistence type="predicted"/>
<organism evidence="3 4">
    <name type="scientific">Anisodus tanguticus</name>
    <dbReference type="NCBI Taxonomy" id="243964"/>
    <lineage>
        <taxon>Eukaryota</taxon>
        <taxon>Viridiplantae</taxon>
        <taxon>Streptophyta</taxon>
        <taxon>Embryophyta</taxon>
        <taxon>Tracheophyta</taxon>
        <taxon>Spermatophyta</taxon>
        <taxon>Magnoliopsida</taxon>
        <taxon>eudicotyledons</taxon>
        <taxon>Gunneridae</taxon>
        <taxon>Pentapetalae</taxon>
        <taxon>asterids</taxon>
        <taxon>lamiids</taxon>
        <taxon>Solanales</taxon>
        <taxon>Solanaceae</taxon>
        <taxon>Solanoideae</taxon>
        <taxon>Hyoscyameae</taxon>
        <taxon>Anisodus</taxon>
    </lineage>
</organism>
<feature type="compositionally biased region" description="Polar residues" evidence="1">
    <location>
        <begin position="69"/>
        <end position="81"/>
    </location>
</feature>